<organism evidence="12 13">
    <name type="scientific">Danaus chrysippus</name>
    <name type="common">African queen</name>
    <dbReference type="NCBI Taxonomy" id="151541"/>
    <lineage>
        <taxon>Eukaryota</taxon>
        <taxon>Metazoa</taxon>
        <taxon>Ecdysozoa</taxon>
        <taxon>Arthropoda</taxon>
        <taxon>Hexapoda</taxon>
        <taxon>Insecta</taxon>
        <taxon>Pterygota</taxon>
        <taxon>Neoptera</taxon>
        <taxon>Endopterygota</taxon>
        <taxon>Lepidoptera</taxon>
        <taxon>Glossata</taxon>
        <taxon>Ditrysia</taxon>
        <taxon>Papilionoidea</taxon>
        <taxon>Nymphalidae</taxon>
        <taxon>Danainae</taxon>
        <taxon>Danaini</taxon>
        <taxon>Danaina</taxon>
        <taxon>Danaus</taxon>
        <taxon>Anosia</taxon>
    </lineage>
</organism>
<dbReference type="Pfam" id="PF01743">
    <property type="entry name" value="PolyA_pol"/>
    <property type="match status" value="1"/>
</dbReference>
<dbReference type="GO" id="GO:0005739">
    <property type="term" value="C:mitochondrion"/>
    <property type="evidence" value="ECO:0007669"/>
    <property type="project" value="TreeGrafter"/>
</dbReference>
<keyword evidence="4" id="KW-0819">tRNA processing</keyword>
<comment type="similarity">
    <text evidence="2 9">Belongs to the tRNA nucleotidyltransferase/poly(A) polymerase family.</text>
</comment>
<dbReference type="GO" id="GO:1990180">
    <property type="term" value="P:mitochondrial tRNA 3'-end processing"/>
    <property type="evidence" value="ECO:0007669"/>
    <property type="project" value="TreeGrafter"/>
</dbReference>
<dbReference type="CDD" id="cd05398">
    <property type="entry name" value="NT_ClassII-CCAase"/>
    <property type="match status" value="1"/>
</dbReference>
<dbReference type="PANTHER" id="PTHR46173:SF1">
    <property type="entry name" value="CCA TRNA NUCLEOTIDYLTRANSFERASE 1, MITOCHONDRIAL"/>
    <property type="match status" value="1"/>
</dbReference>
<keyword evidence="13" id="KW-1185">Reference proteome</keyword>
<dbReference type="AlphaFoldDB" id="A0A8J2VS97"/>
<dbReference type="Proteomes" id="UP000789524">
    <property type="component" value="Unassembled WGS sequence"/>
</dbReference>
<keyword evidence="7" id="KW-0547">Nucleotide-binding</keyword>
<evidence type="ECO:0000256" key="9">
    <source>
        <dbReference type="RuleBase" id="RU003953"/>
    </source>
</evidence>
<dbReference type="GO" id="GO:0001680">
    <property type="term" value="P:tRNA 3'-terminal CCA addition"/>
    <property type="evidence" value="ECO:0007669"/>
    <property type="project" value="TreeGrafter"/>
</dbReference>
<evidence type="ECO:0000313" key="12">
    <source>
        <dbReference type="EMBL" id="CAG9565529.1"/>
    </source>
</evidence>
<proteinExistence type="inferred from homology"/>
<dbReference type="GO" id="GO:0046872">
    <property type="term" value="F:metal ion binding"/>
    <property type="evidence" value="ECO:0007669"/>
    <property type="project" value="UniProtKB-KW"/>
</dbReference>
<dbReference type="InterPro" id="IPR002646">
    <property type="entry name" value="PolA_pol_head_dom"/>
</dbReference>
<dbReference type="SUPFAM" id="SSF81301">
    <property type="entry name" value="Nucleotidyltransferase"/>
    <property type="match status" value="1"/>
</dbReference>
<evidence type="ECO:0000256" key="3">
    <source>
        <dbReference type="ARBA" id="ARBA00022679"/>
    </source>
</evidence>
<gene>
    <name evidence="12" type="ORF">DCHRY22_LOCUS6351</name>
</gene>
<evidence type="ECO:0000256" key="1">
    <source>
        <dbReference type="ARBA" id="ARBA00001946"/>
    </source>
</evidence>
<protein>
    <submittedName>
        <fullName evidence="12">(African queen) hypothetical protein</fullName>
    </submittedName>
</protein>
<evidence type="ECO:0000256" key="6">
    <source>
        <dbReference type="ARBA" id="ARBA00022723"/>
    </source>
</evidence>
<dbReference type="Pfam" id="PF12627">
    <property type="entry name" value="PolyA_pol_RNAbd"/>
    <property type="match status" value="1"/>
</dbReference>
<feature type="domain" description="Poly A polymerase head" evidence="10">
    <location>
        <begin position="73"/>
        <end position="195"/>
    </location>
</feature>
<dbReference type="InterPro" id="IPR043519">
    <property type="entry name" value="NT_sf"/>
</dbReference>
<dbReference type="OrthoDB" id="445712at2759"/>
<evidence type="ECO:0000256" key="7">
    <source>
        <dbReference type="ARBA" id="ARBA00022741"/>
    </source>
</evidence>
<evidence type="ECO:0000259" key="11">
    <source>
        <dbReference type="Pfam" id="PF12627"/>
    </source>
</evidence>
<dbReference type="SUPFAM" id="SSF81891">
    <property type="entry name" value="Poly A polymerase C-terminal region-like"/>
    <property type="match status" value="1"/>
</dbReference>
<dbReference type="PANTHER" id="PTHR46173">
    <property type="entry name" value="CCA TRNA NUCLEOTIDYLTRANSFERASE 1, MITOCHONDRIAL"/>
    <property type="match status" value="1"/>
</dbReference>
<keyword evidence="3 9" id="KW-0808">Transferase</keyword>
<evidence type="ECO:0000256" key="4">
    <source>
        <dbReference type="ARBA" id="ARBA00022694"/>
    </source>
</evidence>
<evidence type="ECO:0000259" key="10">
    <source>
        <dbReference type="Pfam" id="PF01743"/>
    </source>
</evidence>
<feature type="domain" description="tRNA nucleotidyltransferase/poly(A) polymerase RNA and SrmB- binding" evidence="11">
    <location>
        <begin position="231"/>
        <end position="281"/>
    </location>
</feature>
<dbReference type="GO" id="GO:0016779">
    <property type="term" value="F:nucleotidyltransferase activity"/>
    <property type="evidence" value="ECO:0007669"/>
    <property type="project" value="UniProtKB-KW"/>
</dbReference>
<keyword evidence="6" id="KW-0479">Metal-binding</keyword>
<dbReference type="InterPro" id="IPR050264">
    <property type="entry name" value="Bact_CCA-adding_enz_type3_sf"/>
</dbReference>
<sequence length="452" mass="53034">MNLVFLKNLVVRSFRNYSNISNLKRVRTRRDMEIKTREDPIVLKLDTAEFHNIFTPEVLDLKKLFEKYQYEIRIAGGAVRDLLLGQPAKDLDFATTATPQQMKEMFITENVRMINMSGEKHGTITPRINDKENFEVTTLRVDMITDGRHAEVEFTKDWKLDANRRDLTINSMFLGFDGSVYDYFYGYEDLMKRKVAFVGDPDVRIKEDFLRIMRYFRFYGRIAEKPDNHDQHTLDVIKQNADGLQGVSGERIWMELKKILQGNFAGDLLKTMLNLDIGKYIGLPAPNLEEFESLLKRSEHLNLHPMTYLAALLNTIDDVTILHTRLKFSSYERDMAYFIVEHRPDKEASRPLLPYEKLVLNTKIKQKDAIDYVREVLKYRGDEKLLEMFNKWEVPRFPMTGKLLKENGVPPGKMYGQIINKLKEYWIEQEYKDSAEDLIKLIPSIIDECKTK</sequence>
<evidence type="ECO:0000313" key="13">
    <source>
        <dbReference type="Proteomes" id="UP000789524"/>
    </source>
</evidence>
<comment type="caution">
    <text evidence="12">The sequence shown here is derived from an EMBL/GenBank/DDBJ whole genome shotgun (WGS) entry which is preliminary data.</text>
</comment>
<comment type="cofactor">
    <cofactor evidence="1">
        <name>Mg(2+)</name>
        <dbReference type="ChEBI" id="CHEBI:18420"/>
    </cofactor>
</comment>
<name>A0A8J2VS97_9NEOP</name>
<dbReference type="GO" id="GO:0000049">
    <property type="term" value="F:tRNA binding"/>
    <property type="evidence" value="ECO:0007669"/>
    <property type="project" value="TreeGrafter"/>
</dbReference>
<evidence type="ECO:0000256" key="5">
    <source>
        <dbReference type="ARBA" id="ARBA00022695"/>
    </source>
</evidence>
<keyword evidence="9" id="KW-0694">RNA-binding</keyword>
<dbReference type="Gene3D" id="1.10.3090.10">
    <property type="entry name" value="cca-adding enzyme, domain 2"/>
    <property type="match status" value="1"/>
</dbReference>
<dbReference type="InterPro" id="IPR032828">
    <property type="entry name" value="PolyA_RNA-bd"/>
</dbReference>
<evidence type="ECO:0000256" key="8">
    <source>
        <dbReference type="ARBA" id="ARBA00022842"/>
    </source>
</evidence>
<reference evidence="12" key="1">
    <citation type="submission" date="2021-09" db="EMBL/GenBank/DDBJ databases">
        <authorList>
            <person name="Martin H S."/>
        </authorList>
    </citation>
    <scope>NUCLEOTIDE SEQUENCE</scope>
</reference>
<keyword evidence="8" id="KW-0460">Magnesium</keyword>
<accession>A0A8J2VS97</accession>
<keyword evidence="5" id="KW-0548">Nucleotidyltransferase</keyword>
<dbReference type="EMBL" id="CAKASE010000053">
    <property type="protein sequence ID" value="CAG9565529.1"/>
    <property type="molecule type" value="Genomic_DNA"/>
</dbReference>
<dbReference type="Gene3D" id="3.30.460.10">
    <property type="entry name" value="Beta Polymerase, domain 2"/>
    <property type="match status" value="1"/>
</dbReference>
<evidence type="ECO:0000256" key="2">
    <source>
        <dbReference type="ARBA" id="ARBA00007265"/>
    </source>
</evidence>
<dbReference type="GO" id="GO:0000166">
    <property type="term" value="F:nucleotide binding"/>
    <property type="evidence" value="ECO:0007669"/>
    <property type="project" value="UniProtKB-KW"/>
</dbReference>